<evidence type="ECO:0000256" key="5">
    <source>
        <dbReference type="ARBA" id="ARBA00022692"/>
    </source>
</evidence>
<keyword evidence="8 9" id="KW-0975">Bacterial flagellum</keyword>
<keyword evidence="5 11" id="KW-0812">Transmembrane</keyword>
<dbReference type="GO" id="GO:0003774">
    <property type="term" value="F:cytoskeletal motor activity"/>
    <property type="evidence" value="ECO:0007669"/>
    <property type="project" value="InterPro"/>
</dbReference>
<dbReference type="PANTHER" id="PTHR30046:SF0">
    <property type="entry name" value="FLAGELLAR M-RING PROTEIN"/>
    <property type="match status" value="1"/>
</dbReference>
<dbReference type="InterPro" id="IPR013556">
    <property type="entry name" value="Flag_M-ring_C"/>
</dbReference>
<feature type="compositionally biased region" description="Basic and acidic residues" evidence="10">
    <location>
        <begin position="266"/>
        <end position="297"/>
    </location>
</feature>
<dbReference type="Pfam" id="PF08345">
    <property type="entry name" value="YscJ_FliF_C"/>
    <property type="match status" value="1"/>
</dbReference>
<evidence type="ECO:0000313" key="15">
    <source>
        <dbReference type="Proteomes" id="UP000263993"/>
    </source>
</evidence>
<feature type="transmembrane region" description="Helical" evidence="11">
    <location>
        <begin position="12"/>
        <end position="33"/>
    </location>
</feature>
<reference evidence="15" key="1">
    <citation type="submission" date="2018-08" db="EMBL/GenBank/DDBJ databases">
        <authorList>
            <person name="Kim S.-J."/>
            <person name="Jung G.-Y."/>
        </authorList>
    </citation>
    <scope>NUCLEOTIDE SEQUENCE [LARGE SCALE GENOMIC DNA]</scope>
    <source>
        <strain evidence="15">GY_H</strain>
    </source>
</reference>
<evidence type="ECO:0000313" key="14">
    <source>
        <dbReference type="EMBL" id="RDV03188.1"/>
    </source>
</evidence>
<evidence type="ECO:0000256" key="9">
    <source>
        <dbReference type="PIRNR" id="PIRNR004862"/>
    </source>
</evidence>
<comment type="caution">
    <text evidence="14">The sequence shown here is derived from an EMBL/GenBank/DDBJ whole genome shotgun (WGS) entry which is preliminary data.</text>
</comment>
<keyword evidence="14" id="KW-0282">Flagellum</keyword>
<keyword evidence="7 11" id="KW-0472">Membrane</keyword>
<dbReference type="Gene3D" id="3.30.300.30">
    <property type="match status" value="1"/>
</dbReference>
<dbReference type="PRINTS" id="PR01009">
    <property type="entry name" value="FLGMRINGFLIF"/>
</dbReference>
<accession>A0A371B6I4</accession>
<dbReference type="OrthoDB" id="9807026at2"/>
<evidence type="ECO:0000256" key="2">
    <source>
        <dbReference type="ARBA" id="ARBA00004651"/>
    </source>
</evidence>
<keyword evidence="4" id="KW-1003">Cell membrane</keyword>
<feature type="domain" description="Flagellar M-ring C-terminal" evidence="13">
    <location>
        <begin position="246"/>
        <end position="409"/>
    </location>
</feature>
<gene>
    <name evidence="14" type="primary">fliF</name>
    <name evidence="14" type="ORF">DXH78_00430</name>
</gene>
<evidence type="ECO:0000256" key="6">
    <source>
        <dbReference type="ARBA" id="ARBA00022989"/>
    </source>
</evidence>
<proteinExistence type="inferred from homology"/>
<dbReference type="InterPro" id="IPR045851">
    <property type="entry name" value="AMP-bd_C_sf"/>
</dbReference>
<evidence type="ECO:0000256" key="8">
    <source>
        <dbReference type="ARBA" id="ARBA00023143"/>
    </source>
</evidence>
<protein>
    <recommendedName>
        <fullName evidence="9">Flagellar M-ring protein</fullName>
    </recommendedName>
</protein>
<dbReference type="PIRSF" id="PIRSF004862">
    <property type="entry name" value="FliF"/>
    <property type="match status" value="1"/>
</dbReference>
<dbReference type="RefSeq" id="WP_115515216.1">
    <property type="nucleotide sequence ID" value="NZ_QRGO01000001.1"/>
</dbReference>
<dbReference type="PANTHER" id="PTHR30046">
    <property type="entry name" value="FLAGELLAR M-RING PROTEIN"/>
    <property type="match status" value="1"/>
</dbReference>
<evidence type="ECO:0000256" key="4">
    <source>
        <dbReference type="ARBA" id="ARBA00022475"/>
    </source>
</evidence>
<dbReference type="Proteomes" id="UP000263993">
    <property type="component" value="Unassembled WGS sequence"/>
</dbReference>
<dbReference type="InterPro" id="IPR043427">
    <property type="entry name" value="YscJ/FliF"/>
</dbReference>
<evidence type="ECO:0000256" key="7">
    <source>
        <dbReference type="ARBA" id="ARBA00023136"/>
    </source>
</evidence>
<dbReference type="NCBIfam" id="TIGR00206">
    <property type="entry name" value="fliF"/>
    <property type="match status" value="1"/>
</dbReference>
<dbReference type="AlphaFoldDB" id="A0A371B6I4"/>
<dbReference type="EMBL" id="QRGO01000001">
    <property type="protein sequence ID" value="RDV03188.1"/>
    <property type="molecule type" value="Genomic_DNA"/>
</dbReference>
<evidence type="ECO:0000256" key="1">
    <source>
        <dbReference type="ARBA" id="ARBA00004117"/>
    </source>
</evidence>
<comment type="function">
    <text evidence="9">The M ring may be actively involved in energy transduction.</text>
</comment>
<feature type="compositionally biased region" description="Polar residues" evidence="10">
    <location>
        <begin position="313"/>
        <end position="322"/>
    </location>
</feature>
<evidence type="ECO:0000256" key="10">
    <source>
        <dbReference type="SAM" id="MobiDB-lite"/>
    </source>
</evidence>
<dbReference type="GO" id="GO:0071973">
    <property type="term" value="P:bacterial-type flagellum-dependent cell motility"/>
    <property type="evidence" value="ECO:0007669"/>
    <property type="project" value="InterPro"/>
</dbReference>
<evidence type="ECO:0000256" key="11">
    <source>
        <dbReference type="SAM" id="Phobius"/>
    </source>
</evidence>
<evidence type="ECO:0000259" key="12">
    <source>
        <dbReference type="Pfam" id="PF01514"/>
    </source>
</evidence>
<dbReference type="GO" id="GO:0005886">
    <property type="term" value="C:plasma membrane"/>
    <property type="evidence" value="ECO:0007669"/>
    <property type="project" value="UniProtKB-SubCell"/>
</dbReference>
<sequence length="577" mass="61931">MQGLLDFLKSLGAARLAAMGAVTMALIGFFAFLMMQMTSPVMVPLFTDLTVEDSSAILKDLERQAIPFSVKNDGAIIMVPKDKVTRLRMKLAEGGLPKGGGVGYEIFDKSDALGATSFIQNINHLRALEGELARTIRSIDRVQAARVHLVLPERPLFSRDKVEATASIVLKVRGQLETQQVRAIRHLVASAVNGMKPERVSVIDETGRLLADGAAQDNLAGGATADERKTAFEGRMRSQVEQIVGSVVGPGKARVQISADFDMNRITETQDKFDPDGRVLRSSQTREEQSNSTEGKESGQVSVAGELPGANKDGTNNNGGSRDQSKKTEEIVNYEISRITKTEVTEAGRLNRLSAAVLVDGRYTKNDKGEMVYEARPKEEIDRIAALVRTAIGFDAKRGDQVEVVNLRFADSVPVTVGEDGGWMRFLAFSKDDILGLAEKGVMFLLGLIVLLMVVRPLVRRVIAPDAAEKARLAGMAGVAGALGGPNMIGGGVPGAMEIGPDGKPVSTITDKSGTNIAIVNSEEQVAISNRTSAMIDVAKVQGQVHAQSVQKVGELAEKNPHEAVSIIRSWLHEDAA</sequence>
<keyword evidence="14" id="KW-0969">Cilium</keyword>
<dbReference type="InterPro" id="IPR000067">
    <property type="entry name" value="FlgMring_FliF"/>
</dbReference>
<keyword evidence="14" id="KW-0966">Cell projection</keyword>
<evidence type="ECO:0000256" key="3">
    <source>
        <dbReference type="ARBA" id="ARBA00007971"/>
    </source>
</evidence>
<dbReference type="GO" id="GO:0009431">
    <property type="term" value="C:bacterial-type flagellum basal body, MS ring"/>
    <property type="evidence" value="ECO:0007669"/>
    <property type="project" value="InterPro"/>
</dbReference>
<feature type="domain" description="Flagellar M-ring N-terminal" evidence="12">
    <location>
        <begin position="38"/>
        <end position="211"/>
    </location>
</feature>
<dbReference type="InterPro" id="IPR006182">
    <property type="entry name" value="FliF_N_dom"/>
</dbReference>
<keyword evidence="6 11" id="KW-1133">Transmembrane helix</keyword>
<keyword evidence="15" id="KW-1185">Reference proteome</keyword>
<comment type="subcellular location">
    <subcellularLocation>
        <location evidence="1 9">Bacterial flagellum basal body</location>
    </subcellularLocation>
    <subcellularLocation>
        <location evidence="2">Cell membrane</location>
        <topology evidence="2">Multi-pass membrane protein</topology>
    </subcellularLocation>
</comment>
<name>A0A371B6I4_9BRAD</name>
<comment type="similarity">
    <text evidence="3 9">Belongs to the FliF family.</text>
</comment>
<organism evidence="14 15">
    <name type="scientific">Undibacter mobilis</name>
    <dbReference type="NCBI Taxonomy" id="2292256"/>
    <lineage>
        <taxon>Bacteria</taxon>
        <taxon>Pseudomonadati</taxon>
        <taxon>Pseudomonadota</taxon>
        <taxon>Alphaproteobacteria</taxon>
        <taxon>Hyphomicrobiales</taxon>
        <taxon>Nitrobacteraceae</taxon>
        <taxon>Undibacter</taxon>
    </lineage>
</organism>
<feature type="region of interest" description="Disordered" evidence="10">
    <location>
        <begin position="266"/>
        <end position="329"/>
    </location>
</feature>
<dbReference type="Pfam" id="PF01514">
    <property type="entry name" value="YscJ_FliF"/>
    <property type="match status" value="1"/>
</dbReference>
<evidence type="ECO:0000259" key="13">
    <source>
        <dbReference type="Pfam" id="PF08345"/>
    </source>
</evidence>